<dbReference type="AlphaFoldDB" id="A0AB34AFA8"/>
<dbReference type="Pfam" id="PF06114">
    <property type="entry name" value="Peptidase_M78"/>
    <property type="match status" value="1"/>
</dbReference>
<accession>A0AB34AFA8</accession>
<keyword evidence="3" id="KW-1185">Reference proteome</keyword>
<protein>
    <recommendedName>
        <fullName evidence="1">IrrE N-terminal-like domain-containing protein</fullName>
    </recommendedName>
</protein>
<dbReference type="RefSeq" id="WP_103161267.1">
    <property type="nucleotide sequence ID" value="NZ_BKAW01000003.1"/>
</dbReference>
<proteinExistence type="predicted"/>
<dbReference type="EMBL" id="BKAW01000003">
    <property type="protein sequence ID" value="GEQ01937.1"/>
    <property type="molecule type" value="Genomic_DNA"/>
</dbReference>
<evidence type="ECO:0000259" key="1">
    <source>
        <dbReference type="Pfam" id="PF06114"/>
    </source>
</evidence>
<gene>
    <name evidence="2" type="ORF">SCO02_03780</name>
</gene>
<evidence type="ECO:0000313" key="3">
    <source>
        <dbReference type="Proteomes" id="UP000321839"/>
    </source>
</evidence>
<name>A0AB34AFA8_STAUR</name>
<evidence type="ECO:0000313" key="2">
    <source>
        <dbReference type="EMBL" id="GEQ01937.1"/>
    </source>
</evidence>
<comment type="caution">
    <text evidence="2">The sequence shown here is derived from an EMBL/GenBank/DDBJ whole genome shotgun (WGS) entry which is preliminary data.</text>
</comment>
<organism evidence="2 3">
    <name type="scientific">Staphylococcus ureilyticus</name>
    <name type="common">Staphylococcus cohnii subsp. urealyticus</name>
    <dbReference type="NCBI Taxonomy" id="94138"/>
    <lineage>
        <taxon>Bacteria</taxon>
        <taxon>Bacillati</taxon>
        <taxon>Bacillota</taxon>
        <taxon>Bacilli</taxon>
        <taxon>Bacillales</taxon>
        <taxon>Staphylococcaceae</taxon>
        <taxon>Staphylococcus</taxon>
        <taxon>Staphylococcus cohnii species complex</taxon>
    </lineage>
</organism>
<sequence>MGKYEALISKYNHLTIIETDTLPSFQSGMYYNNEIYINSNRSNAVKLETLAEELAHHKLTYGNITDQTQFINRKFEGYARRYAMEQIVSLQGIIDAFRHNCHNLYEMANFFEVSESFVQQCIEHYKVRYGLSTLHNGYLIQLEPLRVFEYKMLYLLDKGDEYI</sequence>
<dbReference type="InterPro" id="IPR010359">
    <property type="entry name" value="IrrE_HExxH"/>
</dbReference>
<reference evidence="2 3" key="1">
    <citation type="submission" date="2019-07" db="EMBL/GenBank/DDBJ databases">
        <title>Whole genome shotgun sequence of Staphylococcus cohnii subsp. urealyticus NBRC 109766.</title>
        <authorList>
            <person name="Hosoyama A."/>
            <person name="Uohara A."/>
            <person name="Ohji S."/>
            <person name="Ichikawa N."/>
        </authorList>
    </citation>
    <scope>NUCLEOTIDE SEQUENCE [LARGE SCALE GENOMIC DNA]</scope>
    <source>
        <strain evidence="2 3">NBRC 109766</strain>
    </source>
</reference>
<feature type="domain" description="IrrE N-terminal-like" evidence="1">
    <location>
        <begin position="26"/>
        <end position="120"/>
    </location>
</feature>
<dbReference type="Proteomes" id="UP000321839">
    <property type="component" value="Unassembled WGS sequence"/>
</dbReference>